<proteinExistence type="predicted"/>
<dbReference type="PANTHER" id="PTHR14614">
    <property type="entry name" value="HEPATOCELLULAR CARCINOMA-ASSOCIATED ANTIGEN"/>
    <property type="match status" value="1"/>
</dbReference>
<reference evidence="1 2" key="1">
    <citation type="submission" date="2021-04" db="EMBL/GenBank/DDBJ databases">
        <title>Pseudomonas boanensis sp. nov., a bacterium isolated from river water used for household purposes in Boane District, Mozambique.</title>
        <authorList>
            <person name="Nicklasson M."/>
            <person name="Martin-Rodriguez A.J."/>
            <person name="Thorell K."/>
            <person name="Neves L."/>
            <person name="Mussagy A."/>
            <person name="Rydberg H.A."/>
            <person name="Hernroth B."/>
            <person name="Svensson-Stadler L."/>
            <person name="Sjoling A."/>
        </authorList>
    </citation>
    <scope>NUCLEOTIDE SEQUENCE [LARGE SCALE GENOMIC DNA]</scope>
    <source>
        <strain evidence="1 2">DB1</strain>
    </source>
</reference>
<dbReference type="CDD" id="cd02440">
    <property type="entry name" value="AdoMet_MTases"/>
    <property type="match status" value="1"/>
</dbReference>
<organism evidence="1 2">
    <name type="scientific">Metapseudomonas boanensis</name>
    <dbReference type="NCBI Taxonomy" id="2822138"/>
    <lineage>
        <taxon>Bacteria</taxon>
        <taxon>Pseudomonadati</taxon>
        <taxon>Pseudomonadota</taxon>
        <taxon>Gammaproteobacteria</taxon>
        <taxon>Pseudomonadales</taxon>
        <taxon>Pseudomonadaceae</taxon>
        <taxon>Metapseudomonas</taxon>
    </lineage>
</organism>
<dbReference type="Proteomes" id="UP001519667">
    <property type="component" value="Unassembled WGS sequence"/>
</dbReference>
<keyword evidence="2" id="KW-1185">Reference proteome</keyword>
<evidence type="ECO:0000313" key="2">
    <source>
        <dbReference type="Proteomes" id="UP001519667"/>
    </source>
</evidence>
<dbReference type="Pfam" id="PF10294">
    <property type="entry name" value="Methyltransf_16"/>
    <property type="match status" value="1"/>
</dbReference>
<sequence>MDFQIRSLLDHQQYHDPDHEAEDRGILPESWPLFGQVWPSSLVLAEAMRTMDLQGKRILEVGAGLALASLVVHRRGGNITASDYHPLIPTFLDENLRLNDLGPLKYQSADWAEMSSDLGQFDMIIGSDLIYERDQPSALADFIDRHSAEVVDVLIVDPNRSNKSKFCREMRELEYEQHISSANCLLGSGEAYKGSFLHFQRDDALL</sequence>
<name>A0ABS5XL84_9GAMM</name>
<dbReference type="GO" id="GO:0008168">
    <property type="term" value="F:methyltransferase activity"/>
    <property type="evidence" value="ECO:0007669"/>
    <property type="project" value="UniProtKB-KW"/>
</dbReference>
<comment type="caution">
    <text evidence="1">The sequence shown here is derived from an EMBL/GenBank/DDBJ whole genome shotgun (WGS) entry which is preliminary data.</text>
</comment>
<dbReference type="SUPFAM" id="SSF53335">
    <property type="entry name" value="S-adenosyl-L-methionine-dependent methyltransferases"/>
    <property type="match status" value="1"/>
</dbReference>
<accession>A0ABS5XL84</accession>
<dbReference type="InterPro" id="IPR029063">
    <property type="entry name" value="SAM-dependent_MTases_sf"/>
</dbReference>
<dbReference type="GO" id="GO:0032259">
    <property type="term" value="P:methylation"/>
    <property type="evidence" value="ECO:0007669"/>
    <property type="project" value="UniProtKB-KW"/>
</dbReference>
<dbReference type="InterPro" id="IPR019410">
    <property type="entry name" value="Methyltransf_16"/>
</dbReference>
<dbReference type="PANTHER" id="PTHR14614:SF132">
    <property type="entry name" value="PROTEIN-LYSINE METHYLTRANSFERASE C42C1.13"/>
    <property type="match status" value="1"/>
</dbReference>
<keyword evidence="1" id="KW-0808">Transferase</keyword>
<protein>
    <submittedName>
        <fullName evidence="1">SAM-dependent methyltransferase</fullName>
    </submittedName>
</protein>
<keyword evidence="1" id="KW-0489">Methyltransferase</keyword>
<gene>
    <name evidence="1" type="ORF">J7302_18245</name>
</gene>
<evidence type="ECO:0000313" key="1">
    <source>
        <dbReference type="EMBL" id="MBT8768053.1"/>
    </source>
</evidence>
<dbReference type="EMBL" id="JAGTIS010000010">
    <property type="protein sequence ID" value="MBT8768053.1"/>
    <property type="molecule type" value="Genomic_DNA"/>
</dbReference>
<dbReference type="Gene3D" id="3.40.50.150">
    <property type="entry name" value="Vaccinia Virus protein VP39"/>
    <property type="match status" value="1"/>
</dbReference>